<reference evidence="1 2" key="1">
    <citation type="journal article" date="2021" name="Int. J. Syst. Evol. Microbiol.">
        <title>Faecalibacter bovis sp. nov., isolated from cow faeces.</title>
        <authorList>
            <person name="Li F."/>
            <person name="Zhao W."/>
            <person name="Hong Q."/>
            <person name="Shao Q."/>
            <person name="Song J."/>
            <person name="Yang S."/>
        </authorList>
    </citation>
    <scope>NUCLEOTIDE SEQUENCE [LARGE SCALE GENOMIC DNA]</scope>
    <source>
        <strain evidence="1 2">ZY171143</strain>
    </source>
</reference>
<accession>A0ABX7XDN9</accession>
<dbReference type="Proteomes" id="UP000672011">
    <property type="component" value="Chromosome"/>
</dbReference>
<organism evidence="1 2">
    <name type="scientific">Faecalibacter bovis</name>
    <dbReference type="NCBI Taxonomy" id="2898187"/>
    <lineage>
        <taxon>Bacteria</taxon>
        <taxon>Pseudomonadati</taxon>
        <taxon>Bacteroidota</taxon>
        <taxon>Flavobacteriia</taxon>
        <taxon>Flavobacteriales</taxon>
        <taxon>Weeksellaceae</taxon>
        <taxon>Faecalibacter</taxon>
    </lineage>
</organism>
<gene>
    <name evidence="1" type="ORF">J9309_00595</name>
</gene>
<sequence>MKNILQNIFLFFAVFLFNWGYGQQQIGCNIQKTWTTNNFPTGLTTVSSGSSFNPDFSDAQNLLDANLSNSSNWTSILINPTAHVEIRNNQTFAAGTYAGIVLSESSTLALSTTYKVETFNGNNSTGDFIEVSVPISAVSTSNRNLGVVSTKPFNRIRLTVTTLGITTTSVNYAYTIEPCNSSPELNCNTNTSITQSNYASVINYANNRTGTSELTVGNITNLNNIVNSDSNDYATMTLGASLGASAQVSVRDLQRTYEAGSFAGFEISNSNLLNLNLLNGSTIVTYLNGVEQERSNSGNLLVNLTLLGANNKANLGFITTKSFNEVQYIQNNLLGLDVFGSTQIYNMIVRKLCEGPDLTCNQRTILDDTIYPISISGNTGVEGLLSLGSVTEPRNAIDNDPTTYASMNILAGALSKATLAIKKSLSPYPANTYVSFEVENSSLLDLSVLSNYTIRLLRNGTQVGIAEGNNLLIGANILQGSRQNIGYKAPAEFDEIQFIIDNTGLSVDLGITNVYNVKVMKPCAVLLNCDEEFELTESQFPVVINSLRTGPTSAACVTCEVRNPQNLISGNPNNYATLTIPVGLLSGVSVSVEDLATVYPAGTRVGFTINDASTIIQLDLLESLQITTYLNGVAQETASAAELLDLSLIFNITGTGIKNYGFQTSLPFDEIQLTAFSLLNVVNNIHVYNLRIDTKNSNGEGLACIGNPFAEDDTFTLYPGQTSTTSVVDNDVSNNSPAVIGQNVQISQISSSNPDIILNSNGQVVVGANVLPGIYQLEYRICNIDSPTSCDTAIIQVIVKGINDIDGDGIPDDIDLDNDNDGILDSDECFSINHINSSGNGNFPKSLGNVDQTNQWITSNNWIVGGNYALTGDWTEARGRINFGINGLSFLRDNNTTTSLSKTDITSNLNGSKITFNNVKWLYTLPNSGTPEDTNSDKSFVFEVYVRGVHYMNILSGNGTENGPVIQTLNGASTNVTNLASYIELPEVESHNMWSPSQSIVLSLPINGVPSDQLSSTDFELRFLAGASITRVRDLAIESISLESCRDLDNDGLQDYLDTDSDNDGCLDAIEGGDNVKLEQLKANGQINSPVDATGVPTLVNDEGAADIDNLQGQSTNNGKPYNAADTSECPTFCVKPGDRSTNGTPSIIGISTLSKQLQTWPENIPNGFIALESKEKGFVITTVNNVNTILDPKPGMIVYDNSEGAKCIKLYSNSGPGNTYQWKCIERTCNQ</sequence>
<protein>
    <submittedName>
        <fullName evidence="1">Uncharacterized protein</fullName>
    </submittedName>
</protein>
<evidence type="ECO:0000313" key="1">
    <source>
        <dbReference type="EMBL" id="QTV05882.1"/>
    </source>
</evidence>
<proteinExistence type="predicted"/>
<name>A0ABX7XDN9_9FLAO</name>
<dbReference type="EMBL" id="CP072842">
    <property type="protein sequence ID" value="QTV05882.1"/>
    <property type="molecule type" value="Genomic_DNA"/>
</dbReference>
<evidence type="ECO:0000313" key="2">
    <source>
        <dbReference type="Proteomes" id="UP000672011"/>
    </source>
</evidence>
<keyword evidence="2" id="KW-1185">Reference proteome</keyword>
<reference evidence="2" key="2">
    <citation type="submission" date="2021-04" db="EMBL/GenBank/DDBJ databases">
        <title>Taxonomy of Flavobacteriaceae bacterium ZY171143.</title>
        <authorList>
            <person name="Li F."/>
        </authorList>
    </citation>
    <scope>NUCLEOTIDE SEQUENCE [LARGE SCALE GENOMIC DNA]</scope>
    <source>
        <strain evidence="2">ZY171143</strain>
    </source>
</reference>
<dbReference type="RefSeq" id="WP_230476526.1">
    <property type="nucleotide sequence ID" value="NZ_CP072842.1"/>
</dbReference>